<feature type="transmembrane region" description="Helical" evidence="2">
    <location>
        <begin position="184"/>
        <end position="210"/>
    </location>
</feature>
<feature type="transmembrane region" description="Helical" evidence="2">
    <location>
        <begin position="142"/>
        <end position="163"/>
    </location>
</feature>
<keyword evidence="2" id="KW-0812">Transmembrane</keyword>
<dbReference type="Pfam" id="PF03929">
    <property type="entry name" value="PepSY_TM"/>
    <property type="match status" value="1"/>
</dbReference>
<organism evidence="3 4">
    <name type="scientific">Rhodospirillum centenum (strain ATCC 51521 / SW)</name>
    <dbReference type="NCBI Taxonomy" id="414684"/>
    <lineage>
        <taxon>Bacteria</taxon>
        <taxon>Pseudomonadati</taxon>
        <taxon>Pseudomonadota</taxon>
        <taxon>Alphaproteobacteria</taxon>
        <taxon>Rhodospirillales</taxon>
        <taxon>Rhodospirillaceae</taxon>
        <taxon>Rhodospirillum</taxon>
    </lineage>
</organism>
<dbReference type="EMBL" id="CP000613">
    <property type="protein sequence ID" value="ACI97778.1"/>
    <property type="molecule type" value="Genomic_DNA"/>
</dbReference>
<reference evidence="3 4" key="1">
    <citation type="journal article" date="2010" name="BMC Genomics">
        <title>Metabolic flexibility revealed in the genome of the cyst-forming alpha-1 proteobacterium Rhodospirillum centenum.</title>
        <authorList>
            <person name="Lu Y.K."/>
            <person name="Marden J."/>
            <person name="Han M."/>
            <person name="Swingley W.D."/>
            <person name="Mastrian S.D."/>
            <person name="Chowdhury S.R."/>
            <person name="Hao J."/>
            <person name="Helmy T."/>
            <person name="Kim S."/>
            <person name="Kurdoglu A.A."/>
            <person name="Matthies H.J."/>
            <person name="Rollo D."/>
            <person name="Stothard P."/>
            <person name="Blankenship R.E."/>
            <person name="Bauer C.E."/>
            <person name="Touchman J.W."/>
        </authorList>
    </citation>
    <scope>NUCLEOTIDE SEQUENCE [LARGE SCALE GENOMIC DNA]</scope>
    <source>
        <strain evidence="4">ATCC 51521 / SW</strain>
    </source>
</reference>
<feature type="transmembrane region" description="Helical" evidence="2">
    <location>
        <begin position="12"/>
        <end position="36"/>
    </location>
</feature>
<dbReference type="PANTHER" id="PTHR34219">
    <property type="entry name" value="IRON-REGULATED INNER MEMBRANE PROTEIN-RELATED"/>
    <property type="match status" value="1"/>
</dbReference>
<feature type="transmembrane region" description="Helical" evidence="2">
    <location>
        <begin position="386"/>
        <end position="406"/>
    </location>
</feature>
<dbReference type="PANTHER" id="PTHR34219:SF4">
    <property type="entry name" value="PEPSY DOMAIN-CONTAINING PROTEIN"/>
    <property type="match status" value="1"/>
</dbReference>
<evidence type="ECO:0008006" key="5">
    <source>
        <dbReference type="Google" id="ProtNLM"/>
    </source>
</evidence>
<dbReference type="KEGG" id="rce:RC1_0330"/>
<gene>
    <name evidence="3" type="ordered locus">RC1_0330</name>
</gene>
<feature type="transmembrane region" description="Helical" evidence="2">
    <location>
        <begin position="450"/>
        <end position="472"/>
    </location>
</feature>
<name>B6IQP2_RHOCS</name>
<feature type="transmembrane region" description="Helical" evidence="2">
    <location>
        <begin position="418"/>
        <end position="438"/>
    </location>
</feature>
<feature type="transmembrane region" description="Helical" evidence="2">
    <location>
        <begin position="345"/>
        <end position="365"/>
    </location>
</feature>
<dbReference type="HOGENOM" id="CLU_025664_2_0_5"/>
<dbReference type="eggNOG" id="COG3182">
    <property type="taxonomic scope" value="Bacteria"/>
</dbReference>
<proteinExistence type="predicted"/>
<accession>B6IQP2</accession>
<feature type="region of interest" description="Disordered" evidence="1">
    <location>
        <begin position="508"/>
        <end position="530"/>
    </location>
</feature>
<evidence type="ECO:0000313" key="4">
    <source>
        <dbReference type="Proteomes" id="UP000001591"/>
    </source>
</evidence>
<keyword evidence="2" id="KW-0472">Membrane</keyword>
<dbReference type="InterPro" id="IPR005625">
    <property type="entry name" value="PepSY-ass_TM"/>
</dbReference>
<protein>
    <recommendedName>
        <fullName evidence="5">PepSY-associated TM helix</fullName>
    </recommendedName>
</protein>
<dbReference type="STRING" id="414684.RC1_0330"/>
<evidence type="ECO:0000256" key="2">
    <source>
        <dbReference type="SAM" id="Phobius"/>
    </source>
</evidence>
<sequence>MVPGFRQVNSWLHGWSGLILGWLLYAVFLTGTYSFFRDEITWWMQPELHGSIPDAETPERALAKVAELAPTAALWSVILPSDRTESVRLLWREAGQGEMRGRRMSGRHMDAGTGALLTPRETSGGEFLYHFHFELYAMPRTWGRWIVGIATMAMFVAIVSGVITHKKIFTDFFTFRPGKGQRSWLDAHNVTAVLSLPFHVMITFSGLVLLAGTLMPWGNLAAGVQGRGGQPATVAAGPAPEVEPGSRFAPLAPMLAAAEVAWGQPVGRFVVSDPAGPRPVLELAPRYNPSLLEGGGGGATRMRFDARSGTLLESVGTPERSAARAVAASLNSLHRGRFADPLLRWVYFLAGVGGTLMVATGLVLWSVKRAAQRRDAPAPFGHRLVANLNVGAVAGMPVAIAAHFWANRLLPVDLPDRAGWEINVFFLVWLLTFLHPLLRPLKRAWVEQLAAAAALLALLPVLNALTTPFTLIDTLAAGRWLLAGFDLTMLGLAALFAVAAWKMHRHDPTRKAGRAGPARREDQPAPVAAE</sequence>
<evidence type="ECO:0000313" key="3">
    <source>
        <dbReference type="EMBL" id="ACI97778.1"/>
    </source>
</evidence>
<dbReference type="Proteomes" id="UP000001591">
    <property type="component" value="Chromosome"/>
</dbReference>
<feature type="transmembrane region" description="Helical" evidence="2">
    <location>
        <begin position="478"/>
        <end position="501"/>
    </location>
</feature>
<dbReference type="OrthoDB" id="9776609at2"/>
<dbReference type="RefSeq" id="WP_012565569.1">
    <property type="nucleotide sequence ID" value="NC_011420.2"/>
</dbReference>
<dbReference type="AlphaFoldDB" id="B6IQP2"/>
<keyword evidence="4" id="KW-1185">Reference proteome</keyword>
<keyword evidence="2" id="KW-1133">Transmembrane helix</keyword>
<evidence type="ECO:0000256" key="1">
    <source>
        <dbReference type="SAM" id="MobiDB-lite"/>
    </source>
</evidence>